<dbReference type="AlphaFoldDB" id="A0A3B0XNZ4"/>
<evidence type="ECO:0000256" key="2">
    <source>
        <dbReference type="ARBA" id="ARBA00023125"/>
    </source>
</evidence>
<evidence type="ECO:0000313" key="5">
    <source>
        <dbReference type="EMBL" id="VAW69271.1"/>
    </source>
</evidence>
<keyword evidence="3" id="KW-0804">Transcription</keyword>
<evidence type="ECO:0000259" key="4">
    <source>
        <dbReference type="PROSITE" id="PS50977"/>
    </source>
</evidence>
<dbReference type="Pfam" id="PF00440">
    <property type="entry name" value="TetR_N"/>
    <property type="match status" value="1"/>
</dbReference>
<dbReference type="GO" id="GO:0000976">
    <property type="term" value="F:transcription cis-regulatory region binding"/>
    <property type="evidence" value="ECO:0007669"/>
    <property type="project" value="TreeGrafter"/>
</dbReference>
<evidence type="ECO:0000256" key="3">
    <source>
        <dbReference type="ARBA" id="ARBA00023163"/>
    </source>
</evidence>
<evidence type="ECO:0000256" key="1">
    <source>
        <dbReference type="ARBA" id="ARBA00023015"/>
    </source>
</evidence>
<dbReference type="EMBL" id="UOFI01000150">
    <property type="protein sequence ID" value="VAW69271.1"/>
    <property type="molecule type" value="Genomic_DNA"/>
</dbReference>
<dbReference type="SUPFAM" id="SSF46689">
    <property type="entry name" value="Homeodomain-like"/>
    <property type="match status" value="1"/>
</dbReference>
<dbReference type="InterPro" id="IPR001647">
    <property type="entry name" value="HTH_TetR"/>
</dbReference>
<dbReference type="PROSITE" id="PS50977">
    <property type="entry name" value="HTH_TETR_2"/>
    <property type="match status" value="1"/>
</dbReference>
<dbReference type="SUPFAM" id="SSF48498">
    <property type="entry name" value="Tetracyclin repressor-like, C-terminal domain"/>
    <property type="match status" value="1"/>
</dbReference>
<keyword evidence="2" id="KW-0238">DNA-binding</keyword>
<dbReference type="FunFam" id="1.10.10.60:FF:000141">
    <property type="entry name" value="TetR family transcriptional regulator"/>
    <property type="match status" value="1"/>
</dbReference>
<dbReference type="InterPro" id="IPR039536">
    <property type="entry name" value="TetR_C_Proteobacteria"/>
</dbReference>
<reference evidence="5" key="1">
    <citation type="submission" date="2018-06" db="EMBL/GenBank/DDBJ databases">
        <authorList>
            <person name="Zhirakovskaya E."/>
        </authorList>
    </citation>
    <scope>NUCLEOTIDE SEQUENCE</scope>
</reference>
<sequence length="230" mass="26234">MPDCSHKTPVNCRWKRRKDARPEEILDAALQLFTEKGFSATRMVDVAKAAGISKGTLYLYFENKEEIFRQVVQQRITPIIDKIDALIELFDGSQADLLRQLINNWWLEIACTSLSAIPKIIVSESGNFPELARFFTLNVVTRSRRLFSKVISRGMKNGEFHIYDAETVARLVVAPLVQATIWMHSLKPYDDDAGTQNYLQLHTDFILKNLLKHEKTAEKHIQGANTNASN</sequence>
<feature type="domain" description="HTH tetR-type" evidence="4">
    <location>
        <begin position="19"/>
        <end position="79"/>
    </location>
</feature>
<dbReference type="InterPro" id="IPR009057">
    <property type="entry name" value="Homeodomain-like_sf"/>
</dbReference>
<proteinExistence type="predicted"/>
<dbReference type="Pfam" id="PF14246">
    <property type="entry name" value="TetR_C_7"/>
    <property type="match status" value="1"/>
</dbReference>
<gene>
    <name evidence="5" type="ORF">MNBD_GAMMA09-3710</name>
</gene>
<organism evidence="5">
    <name type="scientific">hydrothermal vent metagenome</name>
    <dbReference type="NCBI Taxonomy" id="652676"/>
    <lineage>
        <taxon>unclassified sequences</taxon>
        <taxon>metagenomes</taxon>
        <taxon>ecological metagenomes</taxon>
    </lineage>
</organism>
<dbReference type="PRINTS" id="PR00455">
    <property type="entry name" value="HTHTETR"/>
</dbReference>
<dbReference type="GO" id="GO:0003700">
    <property type="term" value="F:DNA-binding transcription factor activity"/>
    <property type="evidence" value="ECO:0007669"/>
    <property type="project" value="TreeGrafter"/>
</dbReference>
<dbReference type="PANTHER" id="PTHR30055">
    <property type="entry name" value="HTH-TYPE TRANSCRIPTIONAL REGULATOR RUTR"/>
    <property type="match status" value="1"/>
</dbReference>
<keyword evidence="1" id="KW-0805">Transcription regulation</keyword>
<protein>
    <submittedName>
        <fullName evidence="5">Transcriptional regulator, AcrR family</fullName>
    </submittedName>
</protein>
<dbReference type="PANTHER" id="PTHR30055:SF234">
    <property type="entry name" value="HTH-TYPE TRANSCRIPTIONAL REGULATOR BETI"/>
    <property type="match status" value="1"/>
</dbReference>
<dbReference type="InterPro" id="IPR036271">
    <property type="entry name" value="Tet_transcr_reg_TetR-rel_C_sf"/>
</dbReference>
<dbReference type="InterPro" id="IPR050109">
    <property type="entry name" value="HTH-type_TetR-like_transc_reg"/>
</dbReference>
<dbReference type="Gene3D" id="1.10.357.10">
    <property type="entry name" value="Tetracycline Repressor, domain 2"/>
    <property type="match status" value="1"/>
</dbReference>
<accession>A0A3B0XNZ4</accession>
<name>A0A3B0XNZ4_9ZZZZ</name>